<proteinExistence type="predicted"/>
<comment type="caution">
    <text evidence="1">The sequence shown here is derived from an EMBL/GenBank/DDBJ whole genome shotgun (WGS) entry which is preliminary data.</text>
</comment>
<reference evidence="1" key="1">
    <citation type="submission" date="2020-06" db="EMBL/GenBank/DDBJ databases">
        <authorList>
            <consortium name="Plant Systems Biology data submission"/>
        </authorList>
    </citation>
    <scope>NUCLEOTIDE SEQUENCE</scope>
    <source>
        <strain evidence="1">D6</strain>
    </source>
</reference>
<accession>A0A9N8HVB8</accession>
<dbReference type="Proteomes" id="UP001153069">
    <property type="component" value="Unassembled WGS sequence"/>
</dbReference>
<protein>
    <submittedName>
        <fullName evidence="1">Uncharacterized protein</fullName>
    </submittedName>
</protein>
<gene>
    <name evidence="1" type="ORF">SEMRO_1487_G276720.1</name>
</gene>
<keyword evidence="2" id="KW-1185">Reference proteome</keyword>
<evidence type="ECO:0000313" key="1">
    <source>
        <dbReference type="EMBL" id="CAB9524038.1"/>
    </source>
</evidence>
<dbReference type="AlphaFoldDB" id="A0A9N8HVB8"/>
<evidence type="ECO:0000313" key="2">
    <source>
        <dbReference type="Proteomes" id="UP001153069"/>
    </source>
</evidence>
<name>A0A9N8HVB8_9STRA</name>
<dbReference type="EMBL" id="CAICTM010001485">
    <property type="protein sequence ID" value="CAB9524038.1"/>
    <property type="molecule type" value="Genomic_DNA"/>
</dbReference>
<sequence length="148" mass="16557">MLTELPKTPGHRPEQIDGLMTAFLAHPSPTIILDDKRDQWQYAQNNDQSYETLQQTTALYSNRTATSNIDGDGGRFMMFQNGTTNVECVRFGFMNNPLASAEDPSFVKGYPMEIHSAFVKSLKLPTGWESKLPIHAKRLQVAGSACFE</sequence>
<organism evidence="1 2">
    <name type="scientific">Seminavis robusta</name>
    <dbReference type="NCBI Taxonomy" id="568900"/>
    <lineage>
        <taxon>Eukaryota</taxon>
        <taxon>Sar</taxon>
        <taxon>Stramenopiles</taxon>
        <taxon>Ochrophyta</taxon>
        <taxon>Bacillariophyta</taxon>
        <taxon>Bacillariophyceae</taxon>
        <taxon>Bacillariophycidae</taxon>
        <taxon>Naviculales</taxon>
        <taxon>Naviculaceae</taxon>
        <taxon>Seminavis</taxon>
    </lineage>
</organism>